<proteinExistence type="predicted"/>
<comment type="caution">
    <text evidence="1">The sequence shown here is derived from an EMBL/GenBank/DDBJ whole genome shotgun (WGS) entry which is preliminary data.</text>
</comment>
<dbReference type="AlphaFoldDB" id="A0A096FBY4"/>
<organism evidence="1 2">
    <name type="scientific">Comamonas testosteroni</name>
    <name type="common">Pseudomonas testosteroni</name>
    <dbReference type="NCBI Taxonomy" id="285"/>
    <lineage>
        <taxon>Bacteria</taxon>
        <taxon>Pseudomonadati</taxon>
        <taxon>Pseudomonadota</taxon>
        <taxon>Betaproteobacteria</taxon>
        <taxon>Burkholderiales</taxon>
        <taxon>Comamonadaceae</taxon>
        <taxon>Comamonas</taxon>
    </lineage>
</organism>
<dbReference type="Proteomes" id="UP000029553">
    <property type="component" value="Unassembled WGS sequence"/>
</dbReference>
<accession>A0A096FBY4</accession>
<gene>
    <name evidence="1" type="ORF">P353_17610</name>
</gene>
<protein>
    <submittedName>
        <fullName evidence="1">Uncharacterized protein</fullName>
    </submittedName>
</protein>
<evidence type="ECO:0000313" key="2">
    <source>
        <dbReference type="Proteomes" id="UP000029553"/>
    </source>
</evidence>
<dbReference type="EMBL" id="AWOR01000057">
    <property type="protein sequence ID" value="KGH27881.1"/>
    <property type="molecule type" value="Genomic_DNA"/>
</dbReference>
<reference evidence="1 2" key="1">
    <citation type="submission" date="2013-09" db="EMBL/GenBank/DDBJ databases">
        <title>High correlation between genotypes and phenotypes of environmental bacteria Comamonas testosteroni strains.</title>
        <authorList>
            <person name="Liu L."/>
            <person name="Zhu W."/>
            <person name="Xia X."/>
            <person name="Xu B."/>
            <person name="Luo M."/>
            <person name="Wang G."/>
        </authorList>
    </citation>
    <scope>NUCLEOTIDE SEQUENCE [LARGE SCALE GENOMIC DNA]</scope>
    <source>
        <strain evidence="1 2">JL40</strain>
    </source>
</reference>
<sequence length="75" mass="8646">MGPAATMQKDQGWLLARLRVTKNVIVLRRICAIGHITRQNQRFRSLLGPAQGCIGIVHCRLHGQWLLWIKRVDIY</sequence>
<name>A0A096FBY4_COMTE</name>
<evidence type="ECO:0000313" key="1">
    <source>
        <dbReference type="EMBL" id="KGH27881.1"/>
    </source>
</evidence>